<dbReference type="HOGENOM" id="CLU_032229_1_0_1"/>
<feature type="compositionally biased region" description="Gly residues" evidence="1">
    <location>
        <begin position="483"/>
        <end position="497"/>
    </location>
</feature>
<reference evidence="2 3" key="1">
    <citation type="submission" date="2014-04" db="EMBL/GenBank/DDBJ databases">
        <authorList>
            <consortium name="DOE Joint Genome Institute"/>
            <person name="Kuo A."/>
            <person name="Kohler A."/>
            <person name="Nagy L.G."/>
            <person name="Floudas D."/>
            <person name="Copeland A."/>
            <person name="Barry K.W."/>
            <person name="Cichocki N."/>
            <person name="Veneault-Fourrey C."/>
            <person name="LaButti K."/>
            <person name="Lindquist E.A."/>
            <person name="Lipzen A."/>
            <person name="Lundell T."/>
            <person name="Morin E."/>
            <person name="Murat C."/>
            <person name="Sun H."/>
            <person name="Tunlid A."/>
            <person name="Henrissat B."/>
            <person name="Grigoriev I.V."/>
            <person name="Hibbett D.S."/>
            <person name="Martin F."/>
            <person name="Nordberg H.P."/>
            <person name="Cantor M.N."/>
            <person name="Hua S.X."/>
        </authorList>
    </citation>
    <scope>NUCLEOTIDE SEQUENCE [LARGE SCALE GENOMIC DNA]</scope>
    <source>
        <strain evidence="2 3">Foug A</strain>
    </source>
</reference>
<feature type="region of interest" description="Disordered" evidence="1">
    <location>
        <begin position="561"/>
        <end position="592"/>
    </location>
</feature>
<dbReference type="STRING" id="1036808.A0A0C3D0Y8"/>
<accession>A0A0C3D0Y8</accession>
<protein>
    <recommendedName>
        <fullName evidence="4">SNF5-domain-containing protein</fullName>
    </recommendedName>
</protein>
<dbReference type="GO" id="GO:0006338">
    <property type="term" value="P:chromatin remodeling"/>
    <property type="evidence" value="ECO:0007669"/>
    <property type="project" value="InterPro"/>
</dbReference>
<feature type="compositionally biased region" description="Polar residues" evidence="1">
    <location>
        <begin position="583"/>
        <end position="592"/>
    </location>
</feature>
<feature type="compositionally biased region" description="Basic and acidic residues" evidence="1">
    <location>
        <begin position="561"/>
        <end position="582"/>
    </location>
</feature>
<evidence type="ECO:0000313" key="2">
    <source>
        <dbReference type="EMBL" id="KIM54490.1"/>
    </source>
</evidence>
<dbReference type="Proteomes" id="UP000053989">
    <property type="component" value="Unassembled WGS sequence"/>
</dbReference>
<dbReference type="InParanoid" id="A0A0C3D0Y8"/>
<gene>
    <name evidence="2" type="ORF">SCLCIDRAFT_1221989</name>
</gene>
<dbReference type="GO" id="GO:0000228">
    <property type="term" value="C:nuclear chromosome"/>
    <property type="evidence" value="ECO:0007669"/>
    <property type="project" value="InterPro"/>
</dbReference>
<feature type="region of interest" description="Disordered" evidence="1">
    <location>
        <begin position="156"/>
        <end position="189"/>
    </location>
</feature>
<sequence>MTDAPKQAAPYPITNMTTLTDAQLRQAITQLSNAANTQYQHYASPAPQNTPAAKAYLKNVHTWSTSTTPRGGARGRHRGAKAAAVAPAPAAYVPPAVYQPPPPAAVAPPPVPPPPPNPPKHPLPVAPQATHSTYASRLRTGATLLVQPILNATTTTARASTRRGGMVNYTEPGSGDEFPDAGALDSDDSDFVASGGTRTAVRQSRARLGTGMNIFHSGSGLSTPQPQQPPRVAAIPVTTTSEKMEVEQSYLGMIPPSRFMKMRPVGPTAHEYPSLHDLETRSPKRTSLVPIRVEFETETHRIRDCFVWNLYETFIKPETFAKIFCADLELPIVPWAETVANQIRAQLEEHEGVASLDLGVEGYHCAGYCGDGDSNGTYYPNQHSHPGDPISENSGETPECRVILSIDVQIATYHLMDHIEWDLLSPLTPEDFSKQLCVELGLSGEAIPLIAHAIHEELIKHKKDAIEWGVIGGDVHRDSTGHGASGPGGMASAGGGEDGADRRTGGGGGGGGIVLKDKTGLGLGWGRTPRDSRGPKTLQSVWREWSDAEEFRTRFEELTAEEVERREVERERASRRLRRETSKFQTTRTRRR</sequence>
<name>A0A0C3D0Y8_9AGAM</name>
<dbReference type="EMBL" id="KN822154">
    <property type="protein sequence ID" value="KIM54490.1"/>
    <property type="molecule type" value="Genomic_DNA"/>
</dbReference>
<reference evidence="3" key="2">
    <citation type="submission" date="2015-01" db="EMBL/GenBank/DDBJ databases">
        <title>Evolutionary Origins and Diversification of the Mycorrhizal Mutualists.</title>
        <authorList>
            <consortium name="DOE Joint Genome Institute"/>
            <consortium name="Mycorrhizal Genomics Consortium"/>
            <person name="Kohler A."/>
            <person name="Kuo A."/>
            <person name="Nagy L.G."/>
            <person name="Floudas D."/>
            <person name="Copeland A."/>
            <person name="Barry K.W."/>
            <person name="Cichocki N."/>
            <person name="Veneault-Fourrey C."/>
            <person name="LaButti K."/>
            <person name="Lindquist E.A."/>
            <person name="Lipzen A."/>
            <person name="Lundell T."/>
            <person name="Morin E."/>
            <person name="Murat C."/>
            <person name="Riley R."/>
            <person name="Ohm R."/>
            <person name="Sun H."/>
            <person name="Tunlid A."/>
            <person name="Henrissat B."/>
            <person name="Grigoriev I.V."/>
            <person name="Hibbett D.S."/>
            <person name="Martin F."/>
        </authorList>
    </citation>
    <scope>NUCLEOTIDE SEQUENCE [LARGE SCALE GENOMIC DNA]</scope>
    <source>
        <strain evidence="3">Foug A</strain>
    </source>
</reference>
<dbReference type="InterPro" id="IPR006939">
    <property type="entry name" value="SNF5"/>
</dbReference>
<dbReference type="OrthoDB" id="10258327at2759"/>
<evidence type="ECO:0000256" key="1">
    <source>
        <dbReference type="SAM" id="MobiDB-lite"/>
    </source>
</evidence>
<keyword evidence="3" id="KW-1185">Reference proteome</keyword>
<feature type="region of interest" description="Disordered" evidence="1">
    <location>
        <begin position="477"/>
        <end position="515"/>
    </location>
</feature>
<organism evidence="2 3">
    <name type="scientific">Scleroderma citrinum Foug A</name>
    <dbReference type="NCBI Taxonomy" id="1036808"/>
    <lineage>
        <taxon>Eukaryota</taxon>
        <taxon>Fungi</taxon>
        <taxon>Dikarya</taxon>
        <taxon>Basidiomycota</taxon>
        <taxon>Agaricomycotina</taxon>
        <taxon>Agaricomycetes</taxon>
        <taxon>Agaricomycetidae</taxon>
        <taxon>Boletales</taxon>
        <taxon>Sclerodermatineae</taxon>
        <taxon>Sclerodermataceae</taxon>
        <taxon>Scleroderma</taxon>
    </lineage>
</organism>
<dbReference type="AlphaFoldDB" id="A0A0C3D0Y8"/>
<dbReference type="Pfam" id="PF04855">
    <property type="entry name" value="SNF5"/>
    <property type="match status" value="1"/>
</dbReference>
<dbReference type="FunCoup" id="A0A0C3D0Y8">
    <property type="interactions" value="528"/>
</dbReference>
<evidence type="ECO:0000313" key="3">
    <source>
        <dbReference type="Proteomes" id="UP000053989"/>
    </source>
</evidence>
<evidence type="ECO:0008006" key="4">
    <source>
        <dbReference type="Google" id="ProtNLM"/>
    </source>
</evidence>
<proteinExistence type="predicted"/>